<protein>
    <submittedName>
        <fullName evidence="2">Uncharacterized protein</fullName>
    </submittedName>
</protein>
<comment type="caution">
    <text evidence="2">The sequence shown here is derived from an EMBL/GenBank/DDBJ whole genome shotgun (WGS) entry which is preliminary data.</text>
</comment>
<evidence type="ECO:0000313" key="3">
    <source>
        <dbReference type="Proteomes" id="UP000272503"/>
    </source>
</evidence>
<keyword evidence="1" id="KW-0812">Transmembrane</keyword>
<dbReference type="AlphaFoldDB" id="A0A3L6ZX70"/>
<evidence type="ECO:0000256" key="1">
    <source>
        <dbReference type="SAM" id="Phobius"/>
    </source>
</evidence>
<keyword evidence="1" id="KW-0472">Membrane</keyword>
<keyword evidence="1" id="KW-1133">Transmembrane helix</keyword>
<organism evidence="2 3">
    <name type="scientific">Mycetocola tolaasinivorans</name>
    <dbReference type="NCBI Taxonomy" id="76635"/>
    <lineage>
        <taxon>Bacteria</taxon>
        <taxon>Bacillati</taxon>
        <taxon>Actinomycetota</taxon>
        <taxon>Actinomycetes</taxon>
        <taxon>Micrococcales</taxon>
        <taxon>Microbacteriaceae</taxon>
        <taxon>Mycetocola</taxon>
    </lineage>
</organism>
<accession>A0A3L6ZX70</accession>
<feature type="transmembrane region" description="Helical" evidence="1">
    <location>
        <begin position="23"/>
        <end position="43"/>
    </location>
</feature>
<evidence type="ECO:0000313" key="2">
    <source>
        <dbReference type="EMBL" id="RLP72295.1"/>
    </source>
</evidence>
<dbReference type="EMBL" id="RCUX01000018">
    <property type="protein sequence ID" value="RLP72295.1"/>
    <property type="molecule type" value="Genomic_DNA"/>
</dbReference>
<feature type="transmembrane region" description="Helical" evidence="1">
    <location>
        <begin position="64"/>
        <end position="89"/>
    </location>
</feature>
<reference evidence="2 3" key="1">
    <citation type="submission" date="2018-10" db="EMBL/GenBank/DDBJ databases">
        <authorList>
            <person name="Li J."/>
        </authorList>
    </citation>
    <scope>NUCLEOTIDE SEQUENCE [LARGE SCALE GENOMIC DNA]</scope>
    <source>
        <strain evidence="2 3">IF 016277</strain>
    </source>
</reference>
<gene>
    <name evidence="2" type="ORF">D9V32_15455</name>
</gene>
<name>A0A3L6ZX70_9MICO</name>
<proteinExistence type="predicted"/>
<keyword evidence="3" id="KW-1185">Reference proteome</keyword>
<sequence>MALLLGQVLSAVATGYSADLNAFLIFNFFAALIIGLLPAALAVRDIFRIRRNPPSDTTFRMASGGSFAIAITGLIIATLGALATAPAAFEAWGDEAERAQIRSGPPTEQEQRDVREVAAEMTTLVEGGLRTLGIDPAGRVETTFGSEAGEEGCRLSNSQVGTAVSVGAIVRLPETPADAIIPESDTPPPARQKAFAPTYWEPLKTYWDELGFRTLITDEFEPTLHAVVDTKGQLQSVQLGPASDAIRGGRGTLTDLAEESEAEERAASGAELSVTMDSFCVVDPER</sequence>
<dbReference type="Proteomes" id="UP000272503">
    <property type="component" value="Unassembled WGS sequence"/>
</dbReference>